<feature type="transmembrane region" description="Helical" evidence="1">
    <location>
        <begin position="89"/>
        <end position="109"/>
    </location>
</feature>
<dbReference type="SUPFAM" id="SSF81324">
    <property type="entry name" value="Voltage-gated potassium channels"/>
    <property type="match status" value="1"/>
</dbReference>
<gene>
    <name evidence="3" type="ORF">SAMN04488109_3204</name>
</gene>
<reference evidence="3 4" key="1">
    <citation type="submission" date="2016-11" db="EMBL/GenBank/DDBJ databases">
        <authorList>
            <person name="Jaros S."/>
            <person name="Januszkiewicz K."/>
            <person name="Wedrychowicz H."/>
        </authorList>
    </citation>
    <scope>NUCLEOTIDE SEQUENCE [LARGE SCALE GENOMIC DNA]</scope>
    <source>
        <strain evidence="3 4">DSM 24574</strain>
    </source>
</reference>
<feature type="transmembrane region" description="Helical" evidence="1">
    <location>
        <begin position="65"/>
        <end position="82"/>
    </location>
</feature>
<dbReference type="Proteomes" id="UP000184212">
    <property type="component" value="Unassembled WGS sequence"/>
</dbReference>
<proteinExistence type="predicted"/>
<keyword evidence="4" id="KW-1185">Reference proteome</keyword>
<dbReference type="RefSeq" id="WP_073135907.1">
    <property type="nucleotide sequence ID" value="NZ_FQWQ01000002.1"/>
</dbReference>
<protein>
    <submittedName>
        <fullName evidence="3">Ion channel</fullName>
    </submittedName>
</protein>
<evidence type="ECO:0000313" key="3">
    <source>
        <dbReference type="EMBL" id="SHH21581.1"/>
    </source>
</evidence>
<evidence type="ECO:0000259" key="2">
    <source>
        <dbReference type="Pfam" id="PF07885"/>
    </source>
</evidence>
<evidence type="ECO:0000256" key="1">
    <source>
        <dbReference type="SAM" id="Phobius"/>
    </source>
</evidence>
<organism evidence="3 4">
    <name type="scientific">Chryseolinea serpens</name>
    <dbReference type="NCBI Taxonomy" id="947013"/>
    <lineage>
        <taxon>Bacteria</taxon>
        <taxon>Pseudomonadati</taxon>
        <taxon>Bacteroidota</taxon>
        <taxon>Cytophagia</taxon>
        <taxon>Cytophagales</taxon>
        <taxon>Fulvivirgaceae</taxon>
        <taxon>Chryseolinea</taxon>
    </lineage>
</organism>
<dbReference type="STRING" id="947013.SAMN04488109_3204"/>
<keyword evidence="1" id="KW-0472">Membrane</keyword>
<feature type="domain" description="Potassium channel" evidence="2">
    <location>
        <begin position="167"/>
        <end position="214"/>
    </location>
</feature>
<accession>A0A1M5R5V0</accession>
<dbReference type="EMBL" id="FQWQ01000002">
    <property type="protein sequence ID" value="SHH21581.1"/>
    <property type="molecule type" value="Genomic_DNA"/>
</dbReference>
<evidence type="ECO:0000313" key="4">
    <source>
        <dbReference type="Proteomes" id="UP000184212"/>
    </source>
</evidence>
<feature type="transmembrane region" description="Helical" evidence="1">
    <location>
        <begin position="40"/>
        <end position="59"/>
    </location>
</feature>
<feature type="transmembrane region" description="Helical" evidence="1">
    <location>
        <begin position="168"/>
        <end position="187"/>
    </location>
</feature>
<sequence length="224" mass="25000">MNSLDNLWKNDKGFIWMLAISIITLISSQLSEGILWESKFIVRTGFFFVTLIAIRSSSLSRFGKLLGYFIAFAILLLAVAMIRTEAPGLNLIYTVLVAGYMIYIITLVFRQIFTSRIITVYQIGGGVAAYILLGHIWASMYLALYIIQPDSFQYGGTAIQHDEALKQLSYFSFVTLTTIGYGDITALGSVARILVMIEGLLGQLFPAIFIAKLVSHEIEDSRKK</sequence>
<keyword evidence="1" id="KW-1133">Transmembrane helix</keyword>
<keyword evidence="1" id="KW-0812">Transmembrane</keyword>
<dbReference type="OrthoDB" id="9799090at2"/>
<dbReference type="InterPro" id="IPR013099">
    <property type="entry name" value="K_chnl_dom"/>
</dbReference>
<dbReference type="Pfam" id="PF07885">
    <property type="entry name" value="Ion_trans_2"/>
    <property type="match status" value="1"/>
</dbReference>
<dbReference type="Gene3D" id="1.10.287.70">
    <property type="match status" value="1"/>
</dbReference>
<name>A0A1M5R5V0_9BACT</name>
<feature type="transmembrane region" description="Helical" evidence="1">
    <location>
        <begin position="121"/>
        <end position="147"/>
    </location>
</feature>
<feature type="transmembrane region" description="Helical" evidence="1">
    <location>
        <begin position="12"/>
        <end position="28"/>
    </location>
</feature>
<dbReference type="AlphaFoldDB" id="A0A1M5R5V0"/>